<organism evidence="1 2">
    <name type="scientific">Patagioenas fasciata monilis</name>
    <dbReference type="NCBI Taxonomy" id="372326"/>
    <lineage>
        <taxon>Eukaryota</taxon>
        <taxon>Metazoa</taxon>
        <taxon>Chordata</taxon>
        <taxon>Craniata</taxon>
        <taxon>Vertebrata</taxon>
        <taxon>Euteleostomi</taxon>
        <taxon>Archelosauria</taxon>
        <taxon>Archosauria</taxon>
        <taxon>Dinosauria</taxon>
        <taxon>Saurischia</taxon>
        <taxon>Theropoda</taxon>
        <taxon>Coelurosauria</taxon>
        <taxon>Aves</taxon>
        <taxon>Neognathae</taxon>
        <taxon>Neoaves</taxon>
        <taxon>Columbimorphae</taxon>
        <taxon>Columbiformes</taxon>
        <taxon>Columbidae</taxon>
        <taxon>Patagioenas</taxon>
    </lineage>
</organism>
<evidence type="ECO:0000313" key="1">
    <source>
        <dbReference type="EMBL" id="OPJ81830.1"/>
    </source>
</evidence>
<dbReference type="AlphaFoldDB" id="A0A1V4KBG7"/>
<sequence length="97" mass="11133">MEVHHLENQLSSTREGEEDVSHIAEVLGLRCFLLCRSIKLSVRQVAALKTLPHVLHRKFLFLRILLLFSRIHYSSASSGVLKLEEEGRHKNFSVDIV</sequence>
<accession>A0A1V4KBG7</accession>
<comment type="caution">
    <text evidence="1">The sequence shown here is derived from an EMBL/GenBank/DDBJ whole genome shotgun (WGS) entry which is preliminary data.</text>
</comment>
<reference evidence="1 2" key="1">
    <citation type="submission" date="2016-02" db="EMBL/GenBank/DDBJ databases">
        <title>Band-tailed pigeon sequencing and assembly.</title>
        <authorList>
            <person name="Soares A.E."/>
            <person name="Novak B.J."/>
            <person name="Rice E.S."/>
            <person name="O'Connell B."/>
            <person name="Chang D."/>
            <person name="Weber S."/>
            <person name="Shapiro B."/>
        </authorList>
    </citation>
    <scope>NUCLEOTIDE SEQUENCE [LARGE SCALE GENOMIC DNA]</scope>
    <source>
        <strain evidence="1">BTP2013</strain>
        <tissue evidence="1">Blood</tissue>
    </source>
</reference>
<evidence type="ECO:0000313" key="2">
    <source>
        <dbReference type="Proteomes" id="UP000190648"/>
    </source>
</evidence>
<keyword evidence="2" id="KW-1185">Reference proteome</keyword>
<protein>
    <submittedName>
        <fullName evidence="1">Uncharacterized protein</fullName>
    </submittedName>
</protein>
<proteinExistence type="predicted"/>
<dbReference type="EMBL" id="LSYS01003958">
    <property type="protein sequence ID" value="OPJ81830.1"/>
    <property type="molecule type" value="Genomic_DNA"/>
</dbReference>
<name>A0A1V4KBG7_PATFA</name>
<dbReference type="Proteomes" id="UP000190648">
    <property type="component" value="Unassembled WGS sequence"/>
</dbReference>
<gene>
    <name evidence="1" type="ORF">AV530_014372</name>
</gene>